<keyword evidence="4" id="KW-1185">Reference proteome</keyword>
<protein>
    <recommendedName>
        <fullName evidence="2">DUF6594 domain-containing protein</fullName>
    </recommendedName>
</protein>
<evidence type="ECO:0000259" key="2">
    <source>
        <dbReference type="Pfam" id="PF20237"/>
    </source>
</evidence>
<dbReference type="OrthoDB" id="5355526at2759"/>
<dbReference type="InterPro" id="IPR046529">
    <property type="entry name" value="DUF6594"/>
</dbReference>
<dbReference type="Pfam" id="PF20237">
    <property type="entry name" value="DUF6594"/>
    <property type="match status" value="1"/>
</dbReference>
<feature type="domain" description="DUF6594" evidence="2">
    <location>
        <begin position="406"/>
        <end position="448"/>
    </location>
</feature>
<feature type="region of interest" description="Disordered" evidence="1">
    <location>
        <begin position="30"/>
        <end position="53"/>
    </location>
</feature>
<dbReference type="Proteomes" id="UP001140510">
    <property type="component" value="Unassembled WGS sequence"/>
</dbReference>
<sequence length="555" mass="61967">MSERQRSIARENTAVKLHDLKKFAQHSKFSTPVPTDFSQLPSSTQLERERKLSVVSNDTSLNSATRDKGLLEVTKSSYEYEHFKQQTGIPTGSIASLKFKDEPRWQPPMSNERSISNNQQNEEAYNLAMQYGPDWESSGAKDVFVDPQSVRLDGSDAGVIGSQDLLKEHGQSVVVDKTKSRDISVLTAVMRNAEQILGKLEGNGSGNPSKETTGLKARLVAATETLEEQSSTVDVGSHFVSEPKAATLGTFDDPTSQPNFQEGNSFVVCDARGGKVDLTSYKVLETKPLNSLSKELILPDDADQGTRSVRKRKVPNEEEAVAPAPSRSSSLDNVHGADMVELEKNWETTIYQLKHARDRYLQPLPNVSLDLSYLGEQHFLNSESSHEPIYGALRSVVTDYPESLIQPELAMYRRFEVLNAHNLVYYQKELTGLRDSLAIDEPVEDMQHEIYCSDHYINLDETRSGPSSYAASVFSVASLASSASDLSKNSHYSSKQIATATRELFDIFMRDSELLKLYKRAISISEIGPDRLQRNLGRLFKTYARNLEDEYTESL</sequence>
<dbReference type="EMBL" id="JAPEVA010000001">
    <property type="protein sequence ID" value="KAJ4413141.1"/>
    <property type="molecule type" value="Genomic_DNA"/>
</dbReference>
<organism evidence="3 4">
    <name type="scientific">Didymella pomorum</name>
    <dbReference type="NCBI Taxonomy" id="749634"/>
    <lineage>
        <taxon>Eukaryota</taxon>
        <taxon>Fungi</taxon>
        <taxon>Dikarya</taxon>
        <taxon>Ascomycota</taxon>
        <taxon>Pezizomycotina</taxon>
        <taxon>Dothideomycetes</taxon>
        <taxon>Pleosporomycetidae</taxon>
        <taxon>Pleosporales</taxon>
        <taxon>Pleosporineae</taxon>
        <taxon>Didymellaceae</taxon>
        <taxon>Didymella</taxon>
    </lineage>
</organism>
<gene>
    <name evidence="3" type="ORF">N0V91_000115</name>
</gene>
<proteinExistence type="predicted"/>
<feature type="region of interest" description="Disordered" evidence="1">
    <location>
        <begin position="296"/>
        <end position="334"/>
    </location>
</feature>
<accession>A0A9W9DBZ6</accession>
<feature type="compositionally biased region" description="Polar residues" evidence="1">
    <location>
        <begin position="30"/>
        <end position="45"/>
    </location>
</feature>
<evidence type="ECO:0000256" key="1">
    <source>
        <dbReference type="SAM" id="MobiDB-lite"/>
    </source>
</evidence>
<comment type="caution">
    <text evidence="3">The sequence shown here is derived from an EMBL/GenBank/DDBJ whole genome shotgun (WGS) entry which is preliminary data.</text>
</comment>
<name>A0A9W9DBZ6_9PLEO</name>
<evidence type="ECO:0000313" key="4">
    <source>
        <dbReference type="Proteomes" id="UP001140510"/>
    </source>
</evidence>
<dbReference type="AlphaFoldDB" id="A0A9W9DBZ6"/>
<evidence type="ECO:0000313" key="3">
    <source>
        <dbReference type="EMBL" id="KAJ4413141.1"/>
    </source>
</evidence>
<reference evidence="3" key="1">
    <citation type="submission" date="2022-10" db="EMBL/GenBank/DDBJ databases">
        <title>Tapping the CABI collections for fungal endophytes: first genome assemblies for Collariella, Neodidymelliopsis, Ascochyta clinopodiicola, Didymella pomorum, Didymosphaeria variabile, Neocosmospora piperis and Neocucurbitaria cava.</title>
        <authorList>
            <person name="Hill R."/>
        </authorList>
    </citation>
    <scope>NUCLEOTIDE SEQUENCE</scope>
    <source>
        <strain evidence="3">IMI 355091</strain>
    </source>
</reference>